<protein>
    <submittedName>
        <fullName evidence="1">Uncharacterized protein</fullName>
    </submittedName>
</protein>
<reference evidence="1 2" key="1">
    <citation type="submission" date="2023-05" db="EMBL/GenBank/DDBJ databases">
        <title>Rombocin, a short stable natural nisin variant, displays selective antimicrobial activity against Listeria monocytogenes and employs dual mode of action to kill target bacterial strains.</title>
        <authorList>
            <person name="Wambui J."/>
            <person name="Stephan R."/>
            <person name="Kuipers O.P."/>
        </authorList>
    </citation>
    <scope>NUCLEOTIDE SEQUENCE [LARGE SCALE GENOMIC DNA]</scope>
    <source>
        <strain evidence="1 2">RC002</strain>
    </source>
</reference>
<name>A0ABT7ECW9_9FIRM</name>
<accession>A0ABT7ECW9</accession>
<organism evidence="1 2">
    <name type="scientific">Romboutsia sedimentorum</name>
    <dbReference type="NCBI Taxonomy" id="1368474"/>
    <lineage>
        <taxon>Bacteria</taxon>
        <taxon>Bacillati</taxon>
        <taxon>Bacillota</taxon>
        <taxon>Clostridia</taxon>
        <taxon>Peptostreptococcales</taxon>
        <taxon>Peptostreptococcaceae</taxon>
        <taxon>Romboutsia</taxon>
    </lineage>
</organism>
<gene>
    <name evidence="1" type="ORF">QOZ84_14590</name>
</gene>
<keyword evidence="2" id="KW-1185">Reference proteome</keyword>
<sequence length="42" mass="4630">MEKVQAESPFGGKYEPSINGQSMDIIIKVPNSISTESKNMML</sequence>
<dbReference type="Proteomes" id="UP001301012">
    <property type="component" value="Unassembled WGS sequence"/>
</dbReference>
<evidence type="ECO:0000313" key="2">
    <source>
        <dbReference type="Proteomes" id="UP001301012"/>
    </source>
</evidence>
<evidence type="ECO:0000313" key="1">
    <source>
        <dbReference type="EMBL" id="MDK2564761.1"/>
    </source>
</evidence>
<dbReference type="RefSeq" id="WP_284133672.1">
    <property type="nucleotide sequence ID" value="NZ_JASKYM010000011.1"/>
</dbReference>
<proteinExistence type="predicted"/>
<comment type="caution">
    <text evidence="1">The sequence shown here is derived from an EMBL/GenBank/DDBJ whole genome shotgun (WGS) entry which is preliminary data.</text>
</comment>
<dbReference type="EMBL" id="JASKYM010000011">
    <property type="protein sequence ID" value="MDK2564761.1"/>
    <property type="molecule type" value="Genomic_DNA"/>
</dbReference>